<gene>
    <name evidence="1" type="ORF">NCS_30254</name>
</gene>
<proteinExistence type="predicted"/>
<reference evidence="2" key="1">
    <citation type="submission" date="2017-03" db="EMBL/GenBank/DDBJ databases">
        <authorList>
            <person name="Herbold C."/>
        </authorList>
    </citation>
    <scope>NUCLEOTIDE SEQUENCE [LARGE SCALE GENOMIC DNA]</scope>
</reference>
<organism evidence="1 2">
    <name type="scientific">Candidatus Nitrosotalea okcheonensis</name>
    <dbReference type="NCBI Taxonomy" id="1903276"/>
    <lineage>
        <taxon>Archaea</taxon>
        <taxon>Nitrososphaerota</taxon>
        <taxon>Nitrososphaeria</taxon>
        <taxon>Nitrosotaleales</taxon>
        <taxon>Nitrosotaleaceae</taxon>
        <taxon>Nitrosotalea</taxon>
    </lineage>
</organism>
<sequence>MLESTVDTVLVICTTDFSVFLNIVVRFSCVTGTEIVVEKLVEYTLFVDIWVTTTIASTAIMEISMTCLGFVANT</sequence>
<accession>A0A2H1FI53</accession>
<evidence type="ECO:0000313" key="1">
    <source>
        <dbReference type="EMBL" id="SMH72414.1"/>
    </source>
</evidence>
<dbReference type="EMBL" id="LT841358">
    <property type="protein sequence ID" value="SMH72414.1"/>
    <property type="molecule type" value="Genomic_DNA"/>
</dbReference>
<protein>
    <submittedName>
        <fullName evidence="1">Uncharacterized protein</fullName>
    </submittedName>
</protein>
<dbReference type="Proteomes" id="UP000230607">
    <property type="component" value="Chromosome 1"/>
</dbReference>
<dbReference type="AlphaFoldDB" id="A0A2H1FI53"/>
<evidence type="ECO:0000313" key="2">
    <source>
        <dbReference type="Proteomes" id="UP000230607"/>
    </source>
</evidence>
<name>A0A2H1FI53_9ARCH</name>
<keyword evidence="2" id="KW-1185">Reference proteome</keyword>